<dbReference type="InterPro" id="IPR001387">
    <property type="entry name" value="Cro/C1-type_HTH"/>
</dbReference>
<dbReference type="GO" id="GO:0003700">
    <property type="term" value="F:DNA-binding transcription factor activity"/>
    <property type="evidence" value="ECO:0007669"/>
    <property type="project" value="TreeGrafter"/>
</dbReference>
<dbReference type="Pfam" id="PF01381">
    <property type="entry name" value="HTH_3"/>
    <property type="match status" value="2"/>
</dbReference>
<sequence>MNVKDTAERIRGLRTAAGMSQASFASMCGIEQGQLCNYEMARIMPTIPLCERICRAVGINLLDFLREDDEGKSGIPTEERIGEKVKALRLMRGMNQTELAEKSGVADSTISSIERGERYGIVTTYLYLAEALDVSIAALLGGE</sequence>
<organism evidence="3">
    <name type="scientific">Siphoviridae sp. ctss15</name>
    <dbReference type="NCBI Taxonomy" id="2825699"/>
    <lineage>
        <taxon>Viruses</taxon>
        <taxon>Duplodnaviria</taxon>
        <taxon>Heunggongvirae</taxon>
        <taxon>Uroviricota</taxon>
        <taxon>Caudoviricetes</taxon>
    </lineage>
</organism>
<dbReference type="CDD" id="cd00093">
    <property type="entry name" value="HTH_XRE"/>
    <property type="match status" value="2"/>
</dbReference>
<keyword evidence="1" id="KW-0238">DNA-binding</keyword>
<dbReference type="InterPro" id="IPR050807">
    <property type="entry name" value="TransReg_Diox_bact_type"/>
</dbReference>
<evidence type="ECO:0000259" key="2">
    <source>
        <dbReference type="PROSITE" id="PS50943"/>
    </source>
</evidence>
<dbReference type="SMART" id="SM00530">
    <property type="entry name" value="HTH_XRE"/>
    <property type="match status" value="2"/>
</dbReference>
<protein>
    <submittedName>
        <fullName evidence="3">Helix-turn-helix domain protein</fullName>
    </submittedName>
</protein>
<name>A0A8S5TR61_9CAUD</name>
<dbReference type="PROSITE" id="PS50943">
    <property type="entry name" value="HTH_CROC1"/>
    <property type="match status" value="2"/>
</dbReference>
<dbReference type="PANTHER" id="PTHR46797">
    <property type="entry name" value="HTH-TYPE TRANSCRIPTIONAL REGULATOR"/>
    <property type="match status" value="1"/>
</dbReference>
<proteinExistence type="predicted"/>
<dbReference type="GO" id="GO:0003677">
    <property type="term" value="F:DNA binding"/>
    <property type="evidence" value="ECO:0007669"/>
    <property type="project" value="UniProtKB-KW"/>
</dbReference>
<dbReference type="InterPro" id="IPR010982">
    <property type="entry name" value="Lambda_DNA-bd_dom_sf"/>
</dbReference>
<feature type="domain" description="HTH cro/C1-type" evidence="2">
    <location>
        <begin position="85"/>
        <end position="139"/>
    </location>
</feature>
<feature type="domain" description="HTH cro/C1-type" evidence="2">
    <location>
        <begin position="10"/>
        <end position="64"/>
    </location>
</feature>
<dbReference type="SUPFAM" id="SSF47413">
    <property type="entry name" value="lambda repressor-like DNA-binding domains"/>
    <property type="match status" value="2"/>
</dbReference>
<accession>A0A8S5TR61</accession>
<reference evidence="3" key="1">
    <citation type="journal article" date="2021" name="Proc. Natl. Acad. Sci. U.S.A.">
        <title>A Catalog of Tens of Thousands of Viruses from Human Metagenomes Reveals Hidden Associations with Chronic Diseases.</title>
        <authorList>
            <person name="Tisza M.J."/>
            <person name="Buck C.B."/>
        </authorList>
    </citation>
    <scope>NUCLEOTIDE SEQUENCE</scope>
    <source>
        <strain evidence="3">Ctss15</strain>
    </source>
</reference>
<evidence type="ECO:0000313" key="3">
    <source>
        <dbReference type="EMBL" id="DAF84697.1"/>
    </source>
</evidence>
<dbReference type="EMBL" id="BK015908">
    <property type="protein sequence ID" value="DAF84697.1"/>
    <property type="molecule type" value="Genomic_DNA"/>
</dbReference>
<dbReference type="Gene3D" id="1.10.260.40">
    <property type="entry name" value="lambda repressor-like DNA-binding domains"/>
    <property type="match status" value="2"/>
</dbReference>
<dbReference type="PANTHER" id="PTHR46797:SF1">
    <property type="entry name" value="METHYLPHOSPHONATE SYNTHASE"/>
    <property type="match status" value="1"/>
</dbReference>
<evidence type="ECO:0000256" key="1">
    <source>
        <dbReference type="ARBA" id="ARBA00023125"/>
    </source>
</evidence>